<reference evidence="2" key="1">
    <citation type="submission" date="2016-04" db="EMBL/GenBank/DDBJ databases">
        <title>Comparative genomics of biotechnologically important yeasts.</title>
        <authorList>
            <consortium name="DOE Joint Genome Institute"/>
            <person name="Riley R."/>
            <person name="Haridas S."/>
            <person name="Wolfe K.H."/>
            <person name="Lopes M.R."/>
            <person name="Hittinger C.T."/>
            <person name="Goker M."/>
            <person name="Salamov A."/>
            <person name="Wisecaver J."/>
            <person name="Long T.M."/>
            <person name="Aerts A.L."/>
            <person name="Barry K."/>
            <person name="Choi C."/>
            <person name="Clum A."/>
            <person name="Coughlan A.Y."/>
            <person name="Deshpande S."/>
            <person name="Douglass A.P."/>
            <person name="Hanson S.J."/>
            <person name="Klenk H.-P."/>
            <person name="Labutti K."/>
            <person name="Lapidus A."/>
            <person name="Lindquist E."/>
            <person name="Lipzen A."/>
            <person name="Meier-Kolthoff J.P."/>
            <person name="Ohm R.A."/>
            <person name="Otillar R.P."/>
            <person name="Pangilinan J."/>
            <person name="Peng Y."/>
            <person name="Rokas A."/>
            <person name="Rosa C.A."/>
            <person name="Scheuner C."/>
            <person name="Sibirny A.A."/>
            <person name="Slot J.C."/>
            <person name="Stielow J.B."/>
            <person name="Sun H."/>
            <person name="Kurtzman C.P."/>
            <person name="Blackwell M."/>
            <person name="Grigoriev I.V."/>
            <person name="Jeffries T.W."/>
        </authorList>
    </citation>
    <scope>NUCLEOTIDE SEQUENCE [LARGE SCALE GENOMIC DNA]</scope>
    <source>
        <strain evidence="2">NRRL YB-2248</strain>
    </source>
</reference>
<protein>
    <submittedName>
        <fullName evidence="1">Uncharacterized protein</fullName>
    </submittedName>
</protein>
<feature type="non-terminal residue" evidence="1">
    <location>
        <position position="52"/>
    </location>
</feature>
<organism evidence="1 2">
    <name type="scientific">[Candida] arabinofermentans NRRL YB-2248</name>
    <dbReference type="NCBI Taxonomy" id="983967"/>
    <lineage>
        <taxon>Eukaryota</taxon>
        <taxon>Fungi</taxon>
        <taxon>Dikarya</taxon>
        <taxon>Ascomycota</taxon>
        <taxon>Saccharomycotina</taxon>
        <taxon>Pichiomycetes</taxon>
        <taxon>Pichiales</taxon>
        <taxon>Pichiaceae</taxon>
        <taxon>Ogataea</taxon>
        <taxon>Ogataea/Candida clade</taxon>
    </lineage>
</organism>
<evidence type="ECO:0000313" key="2">
    <source>
        <dbReference type="Proteomes" id="UP000094801"/>
    </source>
</evidence>
<evidence type="ECO:0000313" key="1">
    <source>
        <dbReference type="EMBL" id="ODV82931.1"/>
    </source>
</evidence>
<dbReference type="EMBL" id="KV453870">
    <property type="protein sequence ID" value="ODV82931.1"/>
    <property type="molecule type" value="Genomic_DNA"/>
</dbReference>
<dbReference type="Proteomes" id="UP000094801">
    <property type="component" value="Unassembled WGS sequence"/>
</dbReference>
<proteinExistence type="predicted"/>
<name>A0A1E4STW8_9ASCO</name>
<keyword evidence="2" id="KW-1185">Reference proteome</keyword>
<dbReference type="AlphaFoldDB" id="A0A1E4STW8"/>
<accession>A0A1E4STW8</accession>
<sequence length="52" mass="5576">MPIPRYASVSFNETTSQKILLLGIENSRLSSMPSTSPMPMPLSPAIAVVISN</sequence>
<gene>
    <name evidence="1" type="ORF">CANARDRAFT_30405</name>
</gene>